<dbReference type="PANTHER" id="PTHR33376:SF5">
    <property type="entry name" value="EXTRACYTOPLASMIC SOLUTE RECEPTOR PROTEIN"/>
    <property type="match status" value="1"/>
</dbReference>
<comment type="caution">
    <text evidence="3">The sequence shown here is derived from an EMBL/GenBank/DDBJ whole genome shotgun (WGS) entry which is preliminary data.</text>
</comment>
<dbReference type="InterPro" id="IPR038404">
    <property type="entry name" value="TRAP_DctP_sf"/>
</dbReference>
<evidence type="ECO:0000313" key="3">
    <source>
        <dbReference type="EMBL" id="TCT13240.1"/>
    </source>
</evidence>
<dbReference type="Gene3D" id="3.40.190.170">
    <property type="entry name" value="Bacterial extracellular solute-binding protein, family 7"/>
    <property type="match status" value="1"/>
</dbReference>
<dbReference type="PANTHER" id="PTHR33376">
    <property type="match status" value="1"/>
</dbReference>
<organism evidence="3 4">
    <name type="scientific">Tepidamorphus gemmatus</name>
    <dbReference type="NCBI Taxonomy" id="747076"/>
    <lineage>
        <taxon>Bacteria</taxon>
        <taxon>Pseudomonadati</taxon>
        <taxon>Pseudomonadota</taxon>
        <taxon>Alphaproteobacteria</taxon>
        <taxon>Hyphomicrobiales</taxon>
        <taxon>Tepidamorphaceae</taxon>
        <taxon>Tepidamorphus</taxon>
    </lineage>
</organism>
<sequence length="221" mass="23440">MDRRSFLKKAGLTAGGAATIAAAAFPAPAISQGRQELKMVTTWPKNLPGLGTGAQRVADRITAMTEGRITVKLFAAGELVPPFESFDAVSQGTADIYHGAEYYWVGKHKAFNFFTAVPLGMTAPELNAWIHHLGGQALWDELSAGFNIKPMLAGNTGVQMGGWFAKEINSTEDIKGLKFRMPGIGGEVLRRLGANVVALPGGEIFPALQSGAIDGTEWVGP</sequence>
<dbReference type="EMBL" id="SMAK01000001">
    <property type="protein sequence ID" value="TCT13240.1"/>
    <property type="molecule type" value="Genomic_DNA"/>
</dbReference>
<gene>
    <name evidence="3" type="ORF">EDC22_101101</name>
</gene>
<evidence type="ECO:0000256" key="2">
    <source>
        <dbReference type="SAM" id="SignalP"/>
    </source>
</evidence>
<feature type="signal peptide" evidence="2">
    <location>
        <begin position="1"/>
        <end position="23"/>
    </location>
</feature>
<dbReference type="AlphaFoldDB" id="A0A4R3MLD6"/>
<evidence type="ECO:0000256" key="1">
    <source>
        <dbReference type="ARBA" id="ARBA00022729"/>
    </source>
</evidence>
<protein>
    <submittedName>
        <fullName evidence="3">Secreted protein</fullName>
    </submittedName>
</protein>
<dbReference type="InterPro" id="IPR019546">
    <property type="entry name" value="TAT_signal_bac_arc"/>
</dbReference>
<proteinExistence type="predicted"/>
<dbReference type="Pfam" id="PF03480">
    <property type="entry name" value="DctP"/>
    <property type="match status" value="1"/>
</dbReference>
<name>A0A4R3MLD6_9HYPH</name>
<dbReference type="PROSITE" id="PS51318">
    <property type="entry name" value="TAT"/>
    <property type="match status" value="1"/>
</dbReference>
<accession>A0A4R3MLD6</accession>
<evidence type="ECO:0000313" key="4">
    <source>
        <dbReference type="Proteomes" id="UP000295678"/>
    </source>
</evidence>
<dbReference type="GO" id="GO:0055085">
    <property type="term" value="P:transmembrane transport"/>
    <property type="evidence" value="ECO:0007669"/>
    <property type="project" value="InterPro"/>
</dbReference>
<dbReference type="InterPro" id="IPR006311">
    <property type="entry name" value="TAT_signal"/>
</dbReference>
<reference evidence="3 4" key="1">
    <citation type="submission" date="2019-03" db="EMBL/GenBank/DDBJ databases">
        <title>Genomic Encyclopedia of Type Strains, Phase IV (KMG-IV): sequencing the most valuable type-strain genomes for metagenomic binning, comparative biology and taxonomic classification.</title>
        <authorList>
            <person name="Goeker M."/>
        </authorList>
    </citation>
    <scope>NUCLEOTIDE SEQUENCE [LARGE SCALE GENOMIC DNA]</scope>
    <source>
        <strain evidence="3 4">DSM 19345</strain>
    </source>
</reference>
<dbReference type="Proteomes" id="UP000295678">
    <property type="component" value="Unassembled WGS sequence"/>
</dbReference>
<dbReference type="InterPro" id="IPR018389">
    <property type="entry name" value="DctP_fam"/>
</dbReference>
<feature type="chain" id="PRO_5020677015" evidence="2">
    <location>
        <begin position="24"/>
        <end position="221"/>
    </location>
</feature>
<dbReference type="NCBIfam" id="TIGR01409">
    <property type="entry name" value="TAT_signal_seq"/>
    <property type="match status" value="1"/>
</dbReference>
<keyword evidence="1 2" id="KW-0732">Signal</keyword>
<keyword evidence="4" id="KW-1185">Reference proteome</keyword>